<evidence type="ECO:0000313" key="3">
    <source>
        <dbReference type="Proteomes" id="UP000692954"/>
    </source>
</evidence>
<gene>
    <name evidence="2" type="ORF">PSON_ATCC_30995.1.T1720112</name>
</gene>
<dbReference type="OrthoDB" id="299229at2759"/>
<proteinExistence type="predicted"/>
<sequence length="466" mass="55229">MLKIVDKLRELVSQELWIKFFNSINGRLMVKLIMLKSIVFVLMLAILFGYIGSSEIKVKFSMNEDLDYSQKLTETILTKVDSYYKQLKLLAYLSEKQTTSFIYNPISSNNFTISNDTFTEKYIIQHKLNQNNISLYRSLYKAIDSMDQEGWLQTLKLAQIDKYIFEMMFNYDDMYVFFHQFYLINQLNKIIHYFPVIQSMNESYLNLEQKQQILYSNETVIFSYPTNYGIVLGVGYTKMVGEILSKLGSSFFIQIFKSDKSFYISNDQIMNDQCECQMKRILNISFDCDLPNGGNGYYFSNSCNSLYVRDISTNNQIQIYLVIYKQRINDQDQTLDLFNLAWPYYLIIIVILFINILIIINRVNSFTRDITNPIKQVTYKIDKIINNIFQIRIINKIQADDILIKEDTEVQTLLNEFSRLFEQLRKNNTFNIQTFEKKEKKDIFPKQNDKSIEQIKTLINKFRESL</sequence>
<reference evidence="2" key="1">
    <citation type="submission" date="2021-01" db="EMBL/GenBank/DDBJ databases">
        <authorList>
            <consortium name="Genoscope - CEA"/>
            <person name="William W."/>
        </authorList>
    </citation>
    <scope>NUCLEOTIDE SEQUENCE</scope>
</reference>
<evidence type="ECO:0000313" key="2">
    <source>
        <dbReference type="EMBL" id="CAD8127061.1"/>
    </source>
</evidence>
<keyword evidence="1" id="KW-1133">Transmembrane helix</keyword>
<evidence type="ECO:0000256" key="1">
    <source>
        <dbReference type="SAM" id="Phobius"/>
    </source>
</evidence>
<evidence type="ECO:0008006" key="4">
    <source>
        <dbReference type="Google" id="ProtNLM"/>
    </source>
</evidence>
<dbReference type="EMBL" id="CAJJDN010000172">
    <property type="protein sequence ID" value="CAD8127061.1"/>
    <property type="molecule type" value="Genomic_DNA"/>
</dbReference>
<feature type="transmembrane region" description="Helical" evidence="1">
    <location>
        <begin position="342"/>
        <end position="360"/>
    </location>
</feature>
<dbReference type="Proteomes" id="UP000692954">
    <property type="component" value="Unassembled WGS sequence"/>
</dbReference>
<keyword evidence="1" id="KW-0472">Membrane</keyword>
<dbReference type="AlphaFoldDB" id="A0A8S1RFI1"/>
<name>A0A8S1RFI1_9CILI</name>
<feature type="transmembrane region" description="Helical" evidence="1">
    <location>
        <begin position="28"/>
        <end position="51"/>
    </location>
</feature>
<organism evidence="2 3">
    <name type="scientific">Paramecium sonneborni</name>
    <dbReference type="NCBI Taxonomy" id="65129"/>
    <lineage>
        <taxon>Eukaryota</taxon>
        <taxon>Sar</taxon>
        <taxon>Alveolata</taxon>
        <taxon>Ciliophora</taxon>
        <taxon>Intramacronucleata</taxon>
        <taxon>Oligohymenophorea</taxon>
        <taxon>Peniculida</taxon>
        <taxon>Parameciidae</taxon>
        <taxon>Paramecium</taxon>
    </lineage>
</organism>
<protein>
    <recommendedName>
        <fullName evidence="4">Transmembrane protein</fullName>
    </recommendedName>
</protein>
<keyword evidence="1" id="KW-0812">Transmembrane</keyword>
<comment type="caution">
    <text evidence="2">The sequence shown here is derived from an EMBL/GenBank/DDBJ whole genome shotgun (WGS) entry which is preliminary data.</text>
</comment>
<keyword evidence="3" id="KW-1185">Reference proteome</keyword>
<accession>A0A8S1RFI1</accession>